<feature type="domain" description="DUF7918" evidence="2">
    <location>
        <begin position="86"/>
        <end position="202"/>
    </location>
</feature>
<protein>
    <recommendedName>
        <fullName evidence="2">DUF7918 domain-containing protein</fullName>
    </recommendedName>
</protein>
<accession>A0ABR1JTY9</accession>
<dbReference type="EMBL" id="JBANRG010000005">
    <property type="protein sequence ID" value="KAK7466113.1"/>
    <property type="molecule type" value="Genomic_DNA"/>
</dbReference>
<evidence type="ECO:0000313" key="3">
    <source>
        <dbReference type="EMBL" id="KAK7466113.1"/>
    </source>
</evidence>
<dbReference type="Proteomes" id="UP001498398">
    <property type="component" value="Unassembled WGS sequence"/>
</dbReference>
<keyword evidence="4" id="KW-1185">Reference proteome</keyword>
<dbReference type="Pfam" id="PF25534">
    <property type="entry name" value="DUF7918"/>
    <property type="match status" value="1"/>
</dbReference>
<comment type="caution">
    <text evidence="3">The sequence shown here is derived from an EMBL/GenBank/DDBJ whole genome shotgun (WGS) entry which is preliminary data.</text>
</comment>
<dbReference type="PANTHER" id="PTHR36223">
    <property type="entry name" value="BETA-LACTAMASE-TYPE TRANSPEPTIDASE FOLD DOMAIN CONTAINING PROTEIN"/>
    <property type="match status" value="1"/>
</dbReference>
<dbReference type="PANTHER" id="PTHR36223:SF1">
    <property type="entry name" value="TRANSCRIPTION ELONGATION FACTOR EAF N-TERMINAL DOMAIN-CONTAINING PROTEIN"/>
    <property type="match status" value="1"/>
</dbReference>
<reference evidence="3 4" key="1">
    <citation type="submission" date="2024-01" db="EMBL/GenBank/DDBJ databases">
        <title>A draft genome for the cacao thread blight pathogen Marasmiellus scandens.</title>
        <authorList>
            <person name="Baruah I.K."/>
            <person name="Leung J."/>
            <person name="Bukari Y."/>
            <person name="Amoako-Attah I."/>
            <person name="Meinhardt L.W."/>
            <person name="Bailey B.A."/>
            <person name="Cohen S.P."/>
        </authorList>
    </citation>
    <scope>NUCLEOTIDE SEQUENCE [LARGE SCALE GENOMIC DNA]</scope>
    <source>
        <strain evidence="3 4">GH-19</strain>
    </source>
</reference>
<feature type="region of interest" description="Disordered" evidence="1">
    <location>
        <begin position="240"/>
        <end position="262"/>
    </location>
</feature>
<organism evidence="3 4">
    <name type="scientific">Marasmiellus scandens</name>
    <dbReference type="NCBI Taxonomy" id="2682957"/>
    <lineage>
        <taxon>Eukaryota</taxon>
        <taxon>Fungi</taxon>
        <taxon>Dikarya</taxon>
        <taxon>Basidiomycota</taxon>
        <taxon>Agaricomycotina</taxon>
        <taxon>Agaricomycetes</taxon>
        <taxon>Agaricomycetidae</taxon>
        <taxon>Agaricales</taxon>
        <taxon>Marasmiineae</taxon>
        <taxon>Omphalotaceae</taxon>
        <taxon>Marasmiellus</taxon>
    </lineage>
</organism>
<name>A0ABR1JTY9_9AGAR</name>
<dbReference type="InterPro" id="IPR057678">
    <property type="entry name" value="DUF7918"/>
</dbReference>
<evidence type="ECO:0000313" key="4">
    <source>
        <dbReference type="Proteomes" id="UP001498398"/>
    </source>
</evidence>
<proteinExistence type="predicted"/>
<evidence type="ECO:0000259" key="2">
    <source>
        <dbReference type="Pfam" id="PF25534"/>
    </source>
</evidence>
<gene>
    <name evidence="3" type="ORF">VKT23_004837</name>
</gene>
<evidence type="ECO:0000256" key="1">
    <source>
        <dbReference type="SAM" id="MobiDB-lite"/>
    </source>
</evidence>
<sequence length="288" mass="32038">MLINNFSAGIKIDGMLAEEYQIQTDETGKKATCWIASELGKVEWRDQAFSTPTTGHVCIDGIGGNGSLITKPGSLGQGFRISETGRRPFVFSALRTTDDDSYLDTSLPNGLGEIQLTIWRVTLTGISTTFNTRKYKYKPVDQENVVHEKSKKALRHSTSLGESLPTKALSRMKAKRVGEPVATFCFRYRPLDVLQANGIAPPSATIKRPASPEVLEIEDSDEDEKELARLRAQAELVQARINSKRSSQSQPPKPKIEEKVKSEPLFPDVKLENVKTEMLMDRELIDLT</sequence>